<dbReference type="EMBL" id="CP016616">
    <property type="protein sequence ID" value="ANY79096.1"/>
    <property type="molecule type" value="Genomic_DNA"/>
</dbReference>
<dbReference type="RefSeq" id="WP_162299163.1">
    <property type="nucleotide sequence ID" value="NZ_CP016616.1"/>
</dbReference>
<dbReference type="InterPro" id="IPR014845">
    <property type="entry name" value="GYD/TTHA1554"/>
</dbReference>
<reference evidence="1" key="1">
    <citation type="submission" date="2016-07" db="EMBL/GenBank/DDBJ databases">
        <title>Microvirga ossetica sp. nov. a new species of rhizobia isolated from root nodules of the legume species Vicia alpestris Steven originated from North Ossetia region in the Caucasus.</title>
        <authorList>
            <person name="Safronova V.I."/>
            <person name="Kuznetsova I.G."/>
            <person name="Sazanova A.L."/>
            <person name="Belimov A."/>
            <person name="Andronov E."/>
            <person name="Osledkin Y.S."/>
            <person name="Onishchuk O.P."/>
            <person name="Kurchak O.N."/>
            <person name="Shaposhnikov A.I."/>
            <person name="Willems A."/>
            <person name="Tikhonovich I.A."/>
        </authorList>
    </citation>
    <scope>NUCLEOTIDE SEQUENCE [LARGE SCALE GENOMIC DNA]</scope>
    <source>
        <strain evidence="1">V5/3M</strain>
    </source>
</reference>
<protein>
    <submittedName>
        <fullName evidence="1">GYD family protein</fullName>
    </submittedName>
</protein>
<gene>
    <name evidence="1" type="ORF">BB934_13460</name>
</gene>
<dbReference type="AlphaFoldDB" id="A0A1B2EGJ7"/>
<proteinExistence type="predicted"/>
<organism evidence="1">
    <name type="scientific">Microvirga ossetica</name>
    <dbReference type="NCBI Taxonomy" id="1882682"/>
    <lineage>
        <taxon>Bacteria</taxon>
        <taxon>Pseudomonadati</taxon>
        <taxon>Pseudomonadota</taxon>
        <taxon>Alphaproteobacteria</taxon>
        <taxon>Hyphomicrobiales</taxon>
        <taxon>Methylobacteriaceae</taxon>
        <taxon>Microvirga</taxon>
    </lineage>
</organism>
<dbReference type="KEGG" id="moc:BB934_13460"/>
<sequence length="108" mass="11941">MAMYLTRFSYTPETWARLIENPEDRRKAASSYIESVGGKLHGFWYAFGEHDGWNLWEAPDNVSMASVVLAIGAGGALRSSETTVLISVEELMQALAKAKSVKYRPPGT</sequence>
<accession>A0A1B2EGJ7</accession>
<dbReference type="Pfam" id="PF08734">
    <property type="entry name" value="GYD"/>
    <property type="match status" value="1"/>
</dbReference>
<name>A0A1B2EGJ7_9HYPH</name>
<evidence type="ECO:0000313" key="1">
    <source>
        <dbReference type="EMBL" id="ANY79096.1"/>
    </source>
</evidence>